<name>A0ACB8JWC3_CITSI</name>
<dbReference type="EMBL" id="CM039175">
    <property type="protein sequence ID" value="KAH9736045.1"/>
    <property type="molecule type" value="Genomic_DNA"/>
</dbReference>
<accession>A0ACB8JWC3</accession>
<keyword evidence="2" id="KW-1185">Reference proteome</keyword>
<sequence length="303" mass="35021">MNTESLLCDELWLSDPASTADCYSDKKPKQCNILESCECECDGTSFYKTKEECEEAAIICLEKELSYMPEPGYVEYLDQSNNLPHFRFRAIQWLIKFQEWKYWMVELVSVACLSIASKFNDTSSPSLHEIQMEELDYSFQSSTIRRMELTLLQSLGWRLGCITTYSFLELLLSNFDSLESHLHNELTTLVTKLLLGAVLDELIASSCAHIAFITRLFNQEQKDDVVRCNMIMKSRLVDPLSNLIVCGQPYSNWPSSPVTVLLRERIDIYDCQVDLSIFNQMQMQMPGSNIINNLESFKKRRKE</sequence>
<gene>
    <name evidence="1" type="ORF">KPL71_017947</name>
</gene>
<evidence type="ECO:0000313" key="2">
    <source>
        <dbReference type="Proteomes" id="UP000829398"/>
    </source>
</evidence>
<dbReference type="Proteomes" id="UP000829398">
    <property type="component" value="Chromosome 6"/>
</dbReference>
<protein>
    <submittedName>
        <fullName evidence="1">Cyclin-D7-1</fullName>
    </submittedName>
</protein>
<organism evidence="1 2">
    <name type="scientific">Citrus sinensis</name>
    <name type="common">Sweet orange</name>
    <name type="synonym">Citrus aurantium var. sinensis</name>
    <dbReference type="NCBI Taxonomy" id="2711"/>
    <lineage>
        <taxon>Eukaryota</taxon>
        <taxon>Viridiplantae</taxon>
        <taxon>Streptophyta</taxon>
        <taxon>Embryophyta</taxon>
        <taxon>Tracheophyta</taxon>
        <taxon>Spermatophyta</taxon>
        <taxon>Magnoliopsida</taxon>
        <taxon>eudicotyledons</taxon>
        <taxon>Gunneridae</taxon>
        <taxon>Pentapetalae</taxon>
        <taxon>rosids</taxon>
        <taxon>malvids</taxon>
        <taxon>Sapindales</taxon>
        <taxon>Rutaceae</taxon>
        <taxon>Aurantioideae</taxon>
        <taxon>Citrus</taxon>
    </lineage>
</organism>
<reference evidence="2" key="1">
    <citation type="journal article" date="2023" name="Hortic. Res.">
        <title>A chromosome-level phased genome enabling allele-level studies in sweet orange: a case study on citrus Huanglongbing tolerance.</title>
        <authorList>
            <person name="Wu B."/>
            <person name="Yu Q."/>
            <person name="Deng Z."/>
            <person name="Duan Y."/>
            <person name="Luo F."/>
            <person name="Gmitter F. Jr."/>
        </authorList>
    </citation>
    <scope>NUCLEOTIDE SEQUENCE [LARGE SCALE GENOMIC DNA]</scope>
    <source>
        <strain evidence="2">cv. Valencia</strain>
    </source>
</reference>
<comment type="caution">
    <text evidence="1">The sequence shown here is derived from an EMBL/GenBank/DDBJ whole genome shotgun (WGS) entry which is preliminary data.</text>
</comment>
<proteinExistence type="predicted"/>
<evidence type="ECO:0000313" key="1">
    <source>
        <dbReference type="EMBL" id="KAH9736045.1"/>
    </source>
</evidence>